<dbReference type="GO" id="GO:0005840">
    <property type="term" value="C:ribosome"/>
    <property type="evidence" value="ECO:0007669"/>
    <property type="project" value="UniProtKB-KW"/>
</dbReference>
<evidence type="ECO:0000259" key="1">
    <source>
        <dbReference type="Pfam" id="PF01248"/>
    </source>
</evidence>
<sequence length="118" mass="13174">MLTISKPEKSCLKMDNDQAILNFLGLARRASKIVSGQDMLLSQIRSGKIFFLFIAEDTGKATQKKFNDKSNYYHIPVNNSYTKAVLSEAIGMKRTIIGISDRGMAKKLVELTDNNKGE</sequence>
<dbReference type="InterPro" id="IPR029064">
    <property type="entry name" value="Ribosomal_eL30-like_sf"/>
</dbReference>
<accession>J9W565</accession>
<gene>
    <name evidence="2" type="primary">ylxQ</name>
    <name evidence="2" type="ORF">LBUCD034_1119</name>
</gene>
<dbReference type="Pfam" id="PF01248">
    <property type="entry name" value="Ribosomal_L7Ae"/>
    <property type="match status" value="1"/>
</dbReference>
<dbReference type="InterPro" id="IPR004038">
    <property type="entry name" value="Ribosomal_eL8/eL30/eS12/Gad45"/>
</dbReference>
<dbReference type="eggNOG" id="COG1358">
    <property type="taxonomic scope" value="Bacteria"/>
</dbReference>
<dbReference type="Proteomes" id="UP000007332">
    <property type="component" value="Chromosome"/>
</dbReference>
<proteinExistence type="predicted"/>
<feature type="domain" description="Ribosomal protein eL8/eL30/eS12/Gadd45" evidence="1">
    <location>
        <begin position="19"/>
        <end position="105"/>
    </location>
</feature>
<dbReference type="SUPFAM" id="SSF55315">
    <property type="entry name" value="L30e-like"/>
    <property type="match status" value="1"/>
</dbReference>
<dbReference type="PATRIC" id="fig|1071400.3.peg.1073"/>
<organism evidence="2 3">
    <name type="scientific">Lentilactobacillus buchneri subsp. silagei CD034</name>
    <dbReference type="NCBI Taxonomy" id="1071400"/>
    <lineage>
        <taxon>Bacteria</taxon>
        <taxon>Bacillati</taxon>
        <taxon>Bacillota</taxon>
        <taxon>Bacilli</taxon>
        <taxon>Lactobacillales</taxon>
        <taxon>Lactobacillaceae</taxon>
        <taxon>Lentilactobacillus</taxon>
        <taxon>Lentilactobacillus buchneri subsp. silagei</taxon>
    </lineage>
</organism>
<name>J9W565_LENBU</name>
<evidence type="ECO:0000313" key="2">
    <source>
        <dbReference type="EMBL" id="AFS00160.1"/>
    </source>
</evidence>
<dbReference type="AlphaFoldDB" id="J9W565"/>
<evidence type="ECO:0000313" key="3">
    <source>
        <dbReference type="Proteomes" id="UP000007332"/>
    </source>
</evidence>
<dbReference type="KEGG" id="lbn:LBUCD034_1119"/>
<keyword evidence="2" id="KW-0689">Ribosomal protein</keyword>
<dbReference type="HOGENOM" id="CLU_157804_5_0_9"/>
<reference evidence="2 3" key="1">
    <citation type="journal article" date="2012" name="J. Biotechnol.">
        <title>Insights into the completely annotated genome of Lactobacillus buchneri CD034, a strain isolated from stable grass silage.</title>
        <authorList>
            <person name="Heinl S."/>
            <person name="Wibberg D."/>
            <person name="Eikmeyer F."/>
            <person name="Szczepanowski R."/>
            <person name="Blom J."/>
            <person name="Linke B."/>
            <person name="Goesmann A."/>
            <person name="Grabherr R."/>
            <person name="Schwab H."/>
            <person name="Puhler A."/>
            <person name="Schluter A."/>
        </authorList>
    </citation>
    <scope>NUCLEOTIDE SEQUENCE [LARGE SCALE GENOMIC DNA]</scope>
    <source>
        <strain evidence="2 3">CD034</strain>
    </source>
</reference>
<dbReference type="STRING" id="1071400.LBUCD034_1119"/>
<protein>
    <submittedName>
        <fullName evidence="2">50S ribosomal protein L7AE</fullName>
    </submittedName>
</protein>
<keyword evidence="2" id="KW-0687">Ribonucleoprotein</keyword>
<dbReference type="Gene3D" id="3.30.1330.30">
    <property type="match status" value="1"/>
</dbReference>
<dbReference type="EMBL" id="CP003043">
    <property type="protein sequence ID" value="AFS00160.1"/>
    <property type="molecule type" value="Genomic_DNA"/>
</dbReference>
<keyword evidence="3" id="KW-1185">Reference proteome</keyword>